<comment type="caution">
    <text evidence="3">The sequence shown here is derived from an EMBL/GenBank/DDBJ whole genome shotgun (WGS) entry which is preliminary data.</text>
</comment>
<comment type="similarity">
    <text evidence="1">Belongs to the metallo-dependent hydrolases superfamily.</text>
</comment>
<reference evidence="4" key="1">
    <citation type="journal article" date="2019" name="Int. J. Syst. Evol. Microbiol.">
        <title>The Global Catalogue of Microorganisms (GCM) 10K type strain sequencing project: providing services to taxonomists for standard genome sequencing and annotation.</title>
        <authorList>
            <consortium name="The Broad Institute Genomics Platform"/>
            <consortium name="The Broad Institute Genome Sequencing Center for Infectious Disease"/>
            <person name="Wu L."/>
            <person name="Ma J."/>
        </authorList>
    </citation>
    <scope>NUCLEOTIDE SEQUENCE [LARGE SCALE GENOMIC DNA]</scope>
    <source>
        <strain evidence="4">JCM 17925</strain>
    </source>
</reference>
<dbReference type="InterPro" id="IPR052350">
    <property type="entry name" value="Metallo-dep_Lactonases"/>
</dbReference>
<gene>
    <name evidence="3" type="ORF">GCM10023187_45440</name>
</gene>
<evidence type="ECO:0000313" key="3">
    <source>
        <dbReference type="EMBL" id="GAA4415186.1"/>
    </source>
</evidence>
<evidence type="ECO:0000259" key="2">
    <source>
        <dbReference type="Pfam" id="PF04909"/>
    </source>
</evidence>
<accession>A0ABP8KSC1</accession>
<dbReference type="SUPFAM" id="SSF51556">
    <property type="entry name" value="Metallo-dependent hydrolases"/>
    <property type="match status" value="1"/>
</dbReference>
<protein>
    <submittedName>
        <fullName evidence="3">Amidohydrolase family protein</fullName>
    </submittedName>
</protein>
<organism evidence="3 4">
    <name type="scientific">Nibrella viscosa</name>
    <dbReference type="NCBI Taxonomy" id="1084524"/>
    <lineage>
        <taxon>Bacteria</taxon>
        <taxon>Pseudomonadati</taxon>
        <taxon>Bacteroidota</taxon>
        <taxon>Cytophagia</taxon>
        <taxon>Cytophagales</taxon>
        <taxon>Spirosomataceae</taxon>
        <taxon>Nibrella</taxon>
    </lineage>
</organism>
<proteinExistence type="inferred from homology"/>
<dbReference type="RefSeq" id="WP_345270331.1">
    <property type="nucleotide sequence ID" value="NZ_BAABHB010000012.1"/>
</dbReference>
<name>A0ABP8KSC1_9BACT</name>
<dbReference type="EMBL" id="BAABHB010000012">
    <property type="protein sequence ID" value="GAA4415186.1"/>
    <property type="molecule type" value="Genomic_DNA"/>
</dbReference>
<feature type="domain" description="Amidohydrolase-related" evidence="2">
    <location>
        <begin position="3"/>
        <end position="274"/>
    </location>
</feature>
<dbReference type="InterPro" id="IPR006680">
    <property type="entry name" value="Amidohydro-rel"/>
</dbReference>
<dbReference type="Gene3D" id="3.20.20.140">
    <property type="entry name" value="Metal-dependent hydrolases"/>
    <property type="match status" value="1"/>
</dbReference>
<evidence type="ECO:0000256" key="1">
    <source>
        <dbReference type="ARBA" id="ARBA00038310"/>
    </source>
</evidence>
<dbReference type="Pfam" id="PF04909">
    <property type="entry name" value="Amidohydro_2"/>
    <property type="match status" value="1"/>
</dbReference>
<dbReference type="PANTHER" id="PTHR43569:SF2">
    <property type="entry name" value="AMIDOHYDROLASE-RELATED DOMAIN-CONTAINING PROTEIN"/>
    <property type="match status" value="1"/>
</dbReference>
<keyword evidence="4" id="KW-1185">Reference proteome</keyword>
<dbReference type="InterPro" id="IPR032466">
    <property type="entry name" value="Metal_Hydrolase"/>
</dbReference>
<dbReference type="Proteomes" id="UP001500936">
    <property type="component" value="Unassembled WGS sequence"/>
</dbReference>
<dbReference type="PANTHER" id="PTHR43569">
    <property type="entry name" value="AMIDOHYDROLASE"/>
    <property type="match status" value="1"/>
</dbReference>
<sequence>MTIDAHQHFWFYDPERDSWITEEMQAIRRDFLPADLEPVLQENGINGCVAVQASQSEEETLFLAQLAQAYGFIKGVVGWVDLRSETVYERLEAFSQIEEIKGFRHVVQAEPEDFMTRPEFIRGIRQLTAFDFTYDILIYPNQLKAALQLVQAVPEVKFIIDHLAKPYIKEQKINTWSNYMAEIAKSPNVYCKVSGMVTEADWHNWSKKDFFPYLDVLFEHFGPDRLVYGSDWPVCLVAANYTQVKNLIEEYVEPWGPAVRDKVFGGNAVAFYNL</sequence>
<evidence type="ECO:0000313" key="4">
    <source>
        <dbReference type="Proteomes" id="UP001500936"/>
    </source>
</evidence>